<dbReference type="InterPro" id="IPR007751">
    <property type="entry name" value="DUF676_lipase-like"/>
</dbReference>
<dbReference type="GO" id="GO:0016787">
    <property type="term" value="F:hydrolase activity"/>
    <property type="evidence" value="ECO:0007669"/>
    <property type="project" value="UniProtKB-KW"/>
</dbReference>
<name>A0A2D1QH80_AERSA</name>
<feature type="domain" description="DUF676" evidence="2">
    <location>
        <begin position="150"/>
        <end position="277"/>
    </location>
</feature>
<evidence type="ECO:0000256" key="1">
    <source>
        <dbReference type="SAM" id="MobiDB-lite"/>
    </source>
</evidence>
<dbReference type="EMBL" id="CP022426">
    <property type="protein sequence ID" value="ATP09564.1"/>
    <property type="molecule type" value="Genomic_DNA"/>
</dbReference>
<sequence length="435" mass="47087">MNQSTEKQPVSSWHVSDIRELARLLTQALPAAIQITEAVHQAVLSGMGIKGKGEGKTRGITGFVYRGIHRAADQLGSGINAVLARVPVPLAQEAIPDPPKRAALLATLNGVMGDKLVASHNALATPMTLRYQGAPLNWHAMPPEFAGQSRVLLMVHGLCMNDLQWQTQTKGRDKEQTLNHGEILASTLGYVPVYLRYNSGLPISQNGRELASQLAQLVTHWPGHISEISVLAYSMGGLVIRSACHYASQSEASWPGVLKTLVFLGTPHHGAPLEHAGHWLEQLLPATAYTEPFVRLARLRSAGIKDLRHGTLLDDQDHTRDTASRDTRPPLPLPAGVACFAIAATTAAKRNLLADRLIGDGLVPLRSALGQHKEARHQLAFAPSHCWIAYRTSHMALLGSPLVTRQLLHWLTPLHQQAGDGSPSERNAQAVPLAQ</sequence>
<evidence type="ECO:0000313" key="3">
    <source>
        <dbReference type="EMBL" id="ATP09564.1"/>
    </source>
</evidence>
<dbReference type="AlphaFoldDB" id="A0A2D1QH80"/>
<dbReference type="Pfam" id="PF05057">
    <property type="entry name" value="DUF676"/>
    <property type="match status" value="1"/>
</dbReference>
<gene>
    <name evidence="3" type="ORF">Asalp_24150</name>
</gene>
<dbReference type="OrthoDB" id="556502at2"/>
<keyword evidence="3" id="KW-0378">Hydrolase</keyword>
<organism evidence="3 4">
    <name type="scientific">Aeromonas salmonicida subsp. pectinolytica 34mel</name>
    <dbReference type="NCBI Taxonomy" id="1324960"/>
    <lineage>
        <taxon>Bacteria</taxon>
        <taxon>Pseudomonadati</taxon>
        <taxon>Pseudomonadota</taxon>
        <taxon>Gammaproteobacteria</taxon>
        <taxon>Aeromonadales</taxon>
        <taxon>Aeromonadaceae</taxon>
        <taxon>Aeromonas</taxon>
    </lineage>
</organism>
<feature type="region of interest" description="Disordered" evidence="1">
    <location>
        <begin position="416"/>
        <end position="435"/>
    </location>
</feature>
<dbReference type="InterPro" id="IPR029058">
    <property type="entry name" value="AB_hydrolase_fold"/>
</dbReference>
<evidence type="ECO:0000313" key="4">
    <source>
        <dbReference type="Proteomes" id="UP000222916"/>
    </source>
</evidence>
<evidence type="ECO:0000259" key="2">
    <source>
        <dbReference type="Pfam" id="PF05057"/>
    </source>
</evidence>
<dbReference type="SUPFAM" id="SSF53474">
    <property type="entry name" value="alpha/beta-Hydrolases"/>
    <property type="match status" value="1"/>
</dbReference>
<dbReference type="Gene3D" id="3.40.50.1820">
    <property type="entry name" value="alpha/beta hydrolase"/>
    <property type="match status" value="1"/>
</dbReference>
<reference evidence="4" key="1">
    <citation type="journal article" date="2018" name="BMC Genomics">
        <title>The complete and fully assembled genome sequence of Aeromonas salmonicida subsp. pectinolytica and its comparative analysis with other Aeromonas species: investigation of the mobilome in environmental and pathogenic strains.</title>
        <authorList>
            <person name="Pfeiffer F."/>
            <person name="Zamora-Lagos M.A."/>
            <person name="Blettinger M."/>
            <person name="Yeroslaviz A."/>
            <person name="Dahl A."/>
            <person name="Gruber S."/>
            <person name="Habermann B.H."/>
        </authorList>
    </citation>
    <scope>NUCLEOTIDE SEQUENCE [LARGE SCALE GENOMIC DNA]</scope>
    <source>
        <strain evidence="4">34mel</strain>
    </source>
</reference>
<protein>
    <submittedName>
        <fullName evidence="3">Alpha/beta hydrolase fold protein</fullName>
    </submittedName>
</protein>
<dbReference type="Proteomes" id="UP000222916">
    <property type="component" value="Chromosome"/>
</dbReference>
<dbReference type="RefSeq" id="WP_034523757.1">
    <property type="nucleotide sequence ID" value="NZ_ARYZ02000021.1"/>
</dbReference>
<accession>A0A2D1QH80</accession>
<proteinExistence type="predicted"/>